<dbReference type="GO" id="GO:0005737">
    <property type="term" value="C:cytoplasm"/>
    <property type="evidence" value="ECO:0007669"/>
    <property type="project" value="UniProtKB-SubCell"/>
</dbReference>
<feature type="compositionally biased region" description="Low complexity" evidence="8">
    <location>
        <begin position="155"/>
        <end position="177"/>
    </location>
</feature>
<feature type="compositionally biased region" description="Polar residues" evidence="8">
    <location>
        <begin position="62"/>
        <end position="71"/>
    </location>
</feature>
<evidence type="ECO:0000313" key="11">
    <source>
        <dbReference type="Proteomes" id="UP000754883"/>
    </source>
</evidence>
<dbReference type="SMART" id="SM01312">
    <property type="entry name" value="RTC4"/>
    <property type="match status" value="1"/>
</dbReference>
<feature type="compositionally biased region" description="Polar residues" evidence="8">
    <location>
        <begin position="178"/>
        <end position="187"/>
    </location>
</feature>
<evidence type="ECO:0000256" key="4">
    <source>
        <dbReference type="ARBA" id="ARBA00009461"/>
    </source>
</evidence>
<dbReference type="OrthoDB" id="128308at2759"/>
<organism evidence="10 11">
    <name type="scientific">Clonostachys byssicola</name>
    <dbReference type="NCBI Taxonomy" id="160290"/>
    <lineage>
        <taxon>Eukaryota</taxon>
        <taxon>Fungi</taxon>
        <taxon>Dikarya</taxon>
        <taxon>Ascomycota</taxon>
        <taxon>Pezizomycotina</taxon>
        <taxon>Sordariomycetes</taxon>
        <taxon>Hypocreomycetidae</taxon>
        <taxon>Hypocreales</taxon>
        <taxon>Bionectriaceae</taxon>
        <taxon>Clonostachys</taxon>
    </lineage>
</organism>
<comment type="function">
    <text evidence="1">May be involved in a process influencing telomere capping.</text>
</comment>
<evidence type="ECO:0000259" key="9">
    <source>
        <dbReference type="SMART" id="SM01312"/>
    </source>
</evidence>
<feature type="region of interest" description="Disordered" evidence="8">
    <location>
        <begin position="31"/>
        <end position="295"/>
    </location>
</feature>
<keyword evidence="11" id="KW-1185">Reference proteome</keyword>
<keyword evidence="6" id="KW-0963">Cytoplasm</keyword>
<dbReference type="PANTHER" id="PTHR41391">
    <property type="entry name" value="RESTRICTION OF TELOMERE CAPPING PROTEIN 4"/>
    <property type="match status" value="1"/>
</dbReference>
<evidence type="ECO:0000256" key="8">
    <source>
        <dbReference type="SAM" id="MobiDB-lite"/>
    </source>
</evidence>
<comment type="subcellular location">
    <subcellularLocation>
        <location evidence="3">Cytoplasm</location>
    </subcellularLocation>
    <subcellularLocation>
        <location evidence="2">Nucleus</location>
    </subcellularLocation>
</comment>
<evidence type="ECO:0000256" key="6">
    <source>
        <dbReference type="ARBA" id="ARBA00022490"/>
    </source>
</evidence>
<gene>
    <name evidence="10" type="ORF">CBYS24578_00001300</name>
</gene>
<reference evidence="10 11" key="2">
    <citation type="submission" date="2021-10" db="EMBL/GenBank/DDBJ databases">
        <authorList>
            <person name="Piombo E."/>
        </authorList>
    </citation>
    <scope>NUCLEOTIDE SEQUENCE [LARGE SCALE GENOMIC DNA]</scope>
</reference>
<evidence type="ECO:0000256" key="3">
    <source>
        <dbReference type="ARBA" id="ARBA00004496"/>
    </source>
</evidence>
<evidence type="ECO:0000256" key="1">
    <source>
        <dbReference type="ARBA" id="ARBA00002738"/>
    </source>
</evidence>
<dbReference type="Pfam" id="PF14474">
    <property type="entry name" value="RTC4"/>
    <property type="match status" value="1"/>
</dbReference>
<dbReference type="InterPro" id="IPR039024">
    <property type="entry name" value="RTC4"/>
</dbReference>
<dbReference type="EMBL" id="CABFNO020001560">
    <property type="protein sequence ID" value="CAH0001087.1"/>
    <property type="molecule type" value="Genomic_DNA"/>
</dbReference>
<reference evidence="11" key="1">
    <citation type="submission" date="2019-06" db="EMBL/GenBank/DDBJ databases">
        <authorList>
            <person name="Broberg M."/>
        </authorList>
    </citation>
    <scope>NUCLEOTIDE SEQUENCE [LARGE SCALE GENOMIC DNA]</scope>
</reference>
<feature type="compositionally biased region" description="Polar residues" evidence="8">
    <location>
        <begin position="96"/>
        <end position="113"/>
    </location>
</feature>
<keyword evidence="7" id="KW-0539">Nucleus</keyword>
<dbReference type="GO" id="GO:0005634">
    <property type="term" value="C:nucleus"/>
    <property type="evidence" value="ECO:0007669"/>
    <property type="project" value="UniProtKB-SubCell"/>
</dbReference>
<dbReference type="Proteomes" id="UP000754883">
    <property type="component" value="Unassembled WGS sequence"/>
</dbReference>
<feature type="domain" description="Restriction of telomere capping protein 4 C-terminal" evidence="9">
    <location>
        <begin position="417"/>
        <end position="532"/>
    </location>
</feature>
<protein>
    <recommendedName>
        <fullName evidence="5">Restriction of telomere capping protein 4</fullName>
    </recommendedName>
</protein>
<feature type="compositionally biased region" description="Basic and acidic residues" evidence="8">
    <location>
        <begin position="126"/>
        <end position="144"/>
    </location>
</feature>
<evidence type="ECO:0000256" key="5">
    <source>
        <dbReference type="ARBA" id="ARBA00015162"/>
    </source>
</evidence>
<dbReference type="InterPro" id="IPR028094">
    <property type="entry name" value="RTC4_C"/>
</dbReference>
<name>A0A9N9URV9_9HYPO</name>
<evidence type="ECO:0000256" key="2">
    <source>
        <dbReference type="ARBA" id="ARBA00004123"/>
    </source>
</evidence>
<evidence type="ECO:0000313" key="10">
    <source>
        <dbReference type="EMBL" id="CAH0001087.1"/>
    </source>
</evidence>
<dbReference type="AlphaFoldDB" id="A0A9N9URV9"/>
<comment type="similarity">
    <text evidence="4">Belongs to the RTC4 family.</text>
</comment>
<evidence type="ECO:0000256" key="7">
    <source>
        <dbReference type="ARBA" id="ARBA00023242"/>
    </source>
</evidence>
<dbReference type="PANTHER" id="PTHR41391:SF1">
    <property type="entry name" value="RESTRICTION OF TELOMERE CAPPING PROTEIN 4"/>
    <property type="match status" value="1"/>
</dbReference>
<comment type="caution">
    <text evidence="10">The sequence shown here is derived from an EMBL/GenBank/DDBJ whole genome shotgun (WGS) entry which is preliminary data.</text>
</comment>
<accession>A0A9N9URV9</accession>
<sequence length="532" mass="58785">MSVRRSGLSYADPIKPLLRVVGGKSRAMYHSRMTEDIDDSASPDSNHGSCPRPFKYGISDPISDSESSGTRSHLRQPHDSDSDDTDEERRDRAAISRTTFGKSKPAQRSNTSPKRGRQLASGGATEETRDQIQAKRKKLADENGRASTGQKRKSMSSSQQSRASEPSSSAGSHLSESNGFTRRQNVKATYGASKKGKQTFNMVNMWKKASSDAKSKPVSTTFKHIPGSDDEFSSPKKASKFKMPKGLESLPGSQSPIAKFKSFDDDLRSPSPEAKTKFVLPTGLEDLDSEDKSPPPIFKFFPGTQVAESADVGNHDKFMATLMDSDSEDEAINTDDKHSKPTEEMAVCPWCGDAVDAAFYREFTKGVRMNVQKQTRFCHKHKKKTALDTWRAKSYPSIDWDEMPGRVASHHAFLAGIVNGEPSYYRTKLAKKIESGASRAMKKEENLNPGYYGPKGFNIMCDLLVQRFTDLLKERAVRDPVISGRGSAAFIQCVLVAELAVQLIMRDMSVSAEEARTIMEDSKALGEMVQDE</sequence>
<proteinExistence type="inferred from homology"/>